<dbReference type="AlphaFoldDB" id="G9L389"/>
<dbReference type="InterPro" id="IPR052651">
    <property type="entry name" value="WDR81"/>
</dbReference>
<dbReference type="GO" id="GO:0035973">
    <property type="term" value="P:aggrephagy"/>
    <property type="evidence" value="ECO:0007669"/>
    <property type="project" value="TreeGrafter"/>
</dbReference>
<accession>G9L389</accession>
<dbReference type="PANTHER" id="PTHR44662">
    <property type="entry name" value="WD REPEAT-CONTAINING PROTEIN 81"/>
    <property type="match status" value="1"/>
</dbReference>
<reference evidence="1" key="1">
    <citation type="journal article" date="2013" name="J. Virol.">
        <title>Sequencing, annotation, and characterization of the influenza ferret infectome.</title>
        <authorList>
            <person name="Leon A.J."/>
            <person name="Banner D."/>
            <person name="Xu L."/>
            <person name="Ran L."/>
            <person name="Peng Z."/>
            <person name="Yi K."/>
            <person name="Chen C."/>
            <person name="Xu F."/>
            <person name="Huang J."/>
            <person name="Zhao Z."/>
            <person name="Lin Z."/>
            <person name="Huang S.H."/>
            <person name="Fang Y."/>
            <person name="Kelvin A.A."/>
            <person name="Ross T.M."/>
            <person name="Farooqui A."/>
            <person name="Kelvin D.J."/>
        </authorList>
    </citation>
    <scope>NUCLEOTIDE SEQUENCE</scope>
    <source>
        <tissue evidence="1">Lungs</tissue>
    </source>
</reference>
<dbReference type="PANTHER" id="PTHR44662:SF1">
    <property type="entry name" value="WD REPEAT-CONTAINING PROTEIN 81"/>
    <property type="match status" value="1"/>
</dbReference>
<name>G9L389_MUSPF</name>
<sequence length="72" mass="7783">VYGCSFLSVGEFPQGPSSTREGACPPRGNLACPSLLRAEALLESPEMLYVVHPYVQFSLHDVVTFSPAKLTN</sequence>
<feature type="non-terminal residue" evidence="1">
    <location>
        <position position="72"/>
    </location>
</feature>
<feature type="non-terminal residue" evidence="1">
    <location>
        <position position="1"/>
    </location>
</feature>
<proteinExistence type="evidence at transcript level"/>
<protein>
    <submittedName>
        <fullName evidence="1">Uncharacterized protein</fullName>
    </submittedName>
</protein>
<evidence type="ECO:0000313" key="1">
    <source>
        <dbReference type="EMBL" id="AES11618.1"/>
    </source>
</evidence>
<dbReference type="GO" id="GO:0005739">
    <property type="term" value="C:mitochondrion"/>
    <property type="evidence" value="ECO:0007669"/>
    <property type="project" value="TreeGrafter"/>
</dbReference>
<dbReference type="EMBL" id="JP023020">
    <property type="protein sequence ID" value="AES11618.1"/>
    <property type="molecule type" value="mRNA"/>
</dbReference>
<dbReference type="GO" id="GO:0035014">
    <property type="term" value="F:phosphatidylinositol 3-kinase regulator activity"/>
    <property type="evidence" value="ECO:0007669"/>
    <property type="project" value="TreeGrafter"/>
</dbReference>
<organism evidence="1">
    <name type="scientific">Mustela putorius furo</name>
    <name type="common">European domestic ferret</name>
    <name type="synonym">Mustela furo</name>
    <dbReference type="NCBI Taxonomy" id="9669"/>
    <lineage>
        <taxon>Eukaryota</taxon>
        <taxon>Metazoa</taxon>
        <taxon>Chordata</taxon>
        <taxon>Craniata</taxon>
        <taxon>Vertebrata</taxon>
        <taxon>Euteleostomi</taxon>
        <taxon>Mammalia</taxon>
        <taxon>Eutheria</taxon>
        <taxon>Laurasiatheria</taxon>
        <taxon>Carnivora</taxon>
        <taxon>Caniformia</taxon>
        <taxon>Musteloidea</taxon>
        <taxon>Mustelidae</taxon>
        <taxon>Mustelinae</taxon>
        <taxon>Mustela</taxon>
    </lineage>
</organism>